<reference evidence="1 2" key="1">
    <citation type="submission" date="2019-10" db="EMBL/GenBank/DDBJ databases">
        <authorList>
            <person name="Dong K."/>
        </authorList>
    </citation>
    <scope>NUCLEOTIDE SEQUENCE [LARGE SCALE GENOMIC DNA]</scope>
    <source>
        <strain evidence="2">dk4302</strain>
    </source>
</reference>
<organism evidence="1 2">
    <name type="scientific">Sphingobacterium zhuxiongii</name>
    <dbReference type="NCBI Taxonomy" id="2662364"/>
    <lineage>
        <taxon>Bacteria</taxon>
        <taxon>Pseudomonadati</taxon>
        <taxon>Bacteroidota</taxon>
        <taxon>Sphingobacteriia</taxon>
        <taxon>Sphingobacteriales</taxon>
        <taxon>Sphingobacteriaceae</taxon>
        <taxon>Sphingobacterium</taxon>
    </lineage>
</organism>
<dbReference type="SUPFAM" id="SSF48452">
    <property type="entry name" value="TPR-like"/>
    <property type="match status" value="1"/>
</dbReference>
<dbReference type="InterPro" id="IPR011990">
    <property type="entry name" value="TPR-like_helical_dom_sf"/>
</dbReference>
<protein>
    <recommendedName>
        <fullName evidence="3">Tetratricopeptide repeat protein</fullName>
    </recommendedName>
</protein>
<sequence>MSMNYEELEQLFYANEIEECIKEGERLLVEQPTDLDTLFLMAVAHHDLAYREGHEETFTSIQAYVIPYLQRILAIEPNNNKALYNILNYTLSNEYVLWQIGRPQKHITTDNRDEFVSYAKRLIDQSESAVYGFDFLVKIYESLGENELLLDTIDQGIAYFRKEFIDNRDLLDKNVSYFWLKKIYVLDYSKLSSGAELVKLIAEQIERYVSSNEQSYLDLAEIAYENQAIDLSLKIMMKLIEGDNTATYIQEGLVKWYHRFEGLINQSYSNPDVLYYQLIIERNYANLLGKEDDFYFKHAGALMKSNPKDYASFHFAGTYLYEQGDCLQAIDLLENANKLQPNACSWRRMVESIFLAHQMISTSIPTFPDKPRDLYNEAVNIANFINELNVADETKLEFRMIELALYQQSYDAFHRYFDKAEFESDTLGDRHNMAMCCNNYAITLAAFSRYAESAEIAQEGLQYSEFPELHHTLVDSLMKGEDYEGANVAIHNFFGVYNEDMVYYYNYIQHRASQIVVHDKLGLSEDIKAEAEELLFEIYGHYNDNPDISDYDFRDFEYAKNLVEGVLYNLYAEEPQEVRLAYYADLAKRFPDEANPQYNLMQIHNEAKNYKEVNKTARLYMENKRSFLLNDFDKAKTIYMIVKSHFLLQQYREGVAMFEEYNQFVGLALEPTEYSLWLSYGIQLQDKLNNRSLVDQYVDQFQAIYDQEGWSYDELSEEVYLAKAHAQYQAGDLKEAHKTLNYVLAFDDHSALAKEYKNSWKKPGLFSKFF</sequence>
<evidence type="ECO:0000313" key="2">
    <source>
        <dbReference type="Proteomes" id="UP000326921"/>
    </source>
</evidence>
<dbReference type="Gene3D" id="1.25.40.10">
    <property type="entry name" value="Tetratricopeptide repeat domain"/>
    <property type="match status" value="2"/>
</dbReference>
<evidence type="ECO:0000313" key="1">
    <source>
        <dbReference type="EMBL" id="QGA27788.1"/>
    </source>
</evidence>
<dbReference type="AlphaFoldDB" id="A0A5Q0QHV4"/>
<gene>
    <name evidence="1" type="ORF">GFH32_16315</name>
</gene>
<evidence type="ECO:0008006" key="3">
    <source>
        <dbReference type="Google" id="ProtNLM"/>
    </source>
</evidence>
<dbReference type="EMBL" id="CP045652">
    <property type="protein sequence ID" value="QGA27788.1"/>
    <property type="molecule type" value="Genomic_DNA"/>
</dbReference>
<dbReference type="Proteomes" id="UP000326921">
    <property type="component" value="Chromosome"/>
</dbReference>
<dbReference type="KEGG" id="sphe:GFH32_16315"/>
<accession>A0A5Q0QHV4</accession>
<keyword evidence="2" id="KW-1185">Reference proteome</keyword>
<dbReference type="RefSeq" id="WP_153512615.1">
    <property type="nucleotide sequence ID" value="NZ_CP045652.1"/>
</dbReference>
<name>A0A5Q0QHV4_9SPHI</name>
<proteinExistence type="predicted"/>